<protein>
    <recommendedName>
        <fullName evidence="1">diguanylate cyclase</fullName>
        <ecNumber evidence="1">2.7.7.65</ecNumber>
    </recommendedName>
</protein>
<dbReference type="Gene3D" id="3.30.70.270">
    <property type="match status" value="1"/>
</dbReference>
<feature type="transmembrane region" description="Helical" evidence="3">
    <location>
        <begin position="176"/>
        <end position="196"/>
    </location>
</feature>
<comment type="catalytic activity">
    <reaction evidence="2">
        <text>2 GTP = 3',3'-c-di-GMP + 2 diphosphate</text>
        <dbReference type="Rhea" id="RHEA:24898"/>
        <dbReference type="ChEBI" id="CHEBI:33019"/>
        <dbReference type="ChEBI" id="CHEBI:37565"/>
        <dbReference type="ChEBI" id="CHEBI:58805"/>
        <dbReference type="EC" id="2.7.7.65"/>
    </reaction>
</comment>
<dbReference type="InterPro" id="IPR043128">
    <property type="entry name" value="Rev_trsase/Diguanyl_cyclase"/>
</dbReference>
<feature type="domain" description="GGDEF" evidence="4">
    <location>
        <begin position="260"/>
        <end position="397"/>
    </location>
</feature>
<evidence type="ECO:0000259" key="4">
    <source>
        <dbReference type="PROSITE" id="PS50887"/>
    </source>
</evidence>
<feature type="transmembrane region" description="Helical" evidence="3">
    <location>
        <begin position="151"/>
        <end position="170"/>
    </location>
</feature>
<sequence length="404" mass="44953">MPQALLPKVESELIKPWYRLRFSPAVESRFEEDTSARRSRHLVLTGIVTLSIYDLFLINDNIFRPETLAISAWVRLGVMTPLALAALYCVSRNLTPAMREATMAATVILAMLLSNVIFFASKAPYSFLDTFAFGLIPLVSNVIFSLRFAFAAATSLICTLIMAVFVVLYQPMAFEIKVYTLVLFTANVVFTLLANFRLESSERKSYLLLLRERLRNQVALEDNQTLTKISATDPLTGVANRRHFDSVLAQRWEEAIARQTMLGILVIDIDYFKNYNDRYGHLQGDHCLRHVALEIQQHVRHEDDLVVRFGGEEFVVLLPHVSVASAYRAAEHIRQGIEALGLPNEGAPHKPMVTVSIGAAVTQPAEGMAPSALLRHADEALYQAKGAGRNRSVLAPLEGGPVCA</sequence>
<evidence type="ECO:0000313" key="6">
    <source>
        <dbReference type="Proteomes" id="UP001251374"/>
    </source>
</evidence>
<keyword evidence="3" id="KW-1133">Transmembrane helix</keyword>
<dbReference type="NCBIfam" id="TIGR00254">
    <property type="entry name" value="GGDEF"/>
    <property type="match status" value="1"/>
</dbReference>
<feature type="transmembrane region" description="Helical" evidence="3">
    <location>
        <begin position="70"/>
        <end position="90"/>
    </location>
</feature>
<keyword evidence="5" id="KW-0548">Nucleotidyltransferase</keyword>
<dbReference type="SUPFAM" id="SSF55073">
    <property type="entry name" value="Nucleotide cyclase"/>
    <property type="match status" value="1"/>
</dbReference>
<dbReference type="SMART" id="SM00267">
    <property type="entry name" value="GGDEF"/>
    <property type="match status" value="1"/>
</dbReference>
<dbReference type="PANTHER" id="PTHR45138:SF9">
    <property type="entry name" value="DIGUANYLATE CYCLASE DGCM-RELATED"/>
    <property type="match status" value="1"/>
</dbReference>
<comment type="caution">
    <text evidence="5">The sequence shown here is derived from an EMBL/GenBank/DDBJ whole genome shotgun (WGS) entry which is preliminary data.</text>
</comment>
<dbReference type="PROSITE" id="PS50887">
    <property type="entry name" value="GGDEF"/>
    <property type="match status" value="1"/>
</dbReference>
<gene>
    <name evidence="5" type="ORF">QC821_14645</name>
</gene>
<dbReference type="InterPro" id="IPR050469">
    <property type="entry name" value="Diguanylate_Cyclase"/>
</dbReference>
<dbReference type="CDD" id="cd01949">
    <property type="entry name" value="GGDEF"/>
    <property type="match status" value="1"/>
</dbReference>
<feature type="transmembrane region" description="Helical" evidence="3">
    <location>
        <begin position="102"/>
        <end position="120"/>
    </location>
</feature>
<accession>A0ABU1HGB9</accession>
<organism evidence="5 6">
    <name type="scientific">Franzmannia qiaohouensis</name>
    <dbReference type="NCBI Taxonomy" id="1329370"/>
    <lineage>
        <taxon>Bacteria</taxon>
        <taxon>Pseudomonadati</taxon>
        <taxon>Pseudomonadota</taxon>
        <taxon>Gammaproteobacteria</taxon>
        <taxon>Oceanospirillales</taxon>
        <taxon>Halomonadaceae</taxon>
        <taxon>Franzmannia</taxon>
    </lineage>
</organism>
<reference evidence="5 6" key="1">
    <citation type="submission" date="2023-04" db="EMBL/GenBank/DDBJ databases">
        <title>A long-awaited taxogenomic arrangement of the family Halomonadaceae.</title>
        <authorList>
            <person name="De La Haba R."/>
            <person name="Chuvochina M."/>
            <person name="Wittouck S."/>
            <person name="Arahal D.R."/>
            <person name="Sanchez-Porro C."/>
            <person name="Hugenholtz P."/>
            <person name="Ventosa A."/>
        </authorList>
    </citation>
    <scope>NUCLEOTIDE SEQUENCE [LARGE SCALE GENOMIC DNA]</scope>
    <source>
        <strain evidence="5 6">DSM 26770</strain>
    </source>
</reference>
<evidence type="ECO:0000256" key="3">
    <source>
        <dbReference type="SAM" id="Phobius"/>
    </source>
</evidence>
<dbReference type="InterPro" id="IPR000160">
    <property type="entry name" value="GGDEF_dom"/>
</dbReference>
<name>A0ABU1HGB9_9GAMM</name>
<dbReference type="EMBL" id="JARWAM010000010">
    <property type="protein sequence ID" value="MDR5906512.1"/>
    <property type="molecule type" value="Genomic_DNA"/>
</dbReference>
<dbReference type="InterPro" id="IPR029787">
    <property type="entry name" value="Nucleotide_cyclase"/>
</dbReference>
<dbReference type="PANTHER" id="PTHR45138">
    <property type="entry name" value="REGULATORY COMPONENTS OF SENSORY TRANSDUCTION SYSTEM"/>
    <property type="match status" value="1"/>
</dbReference>
<evidence type="ECO:0000256" key="1">
    <source>
        <dbReference type="ARBA" id="ARBA00012528"/>
    </source>
</evidence>
<evidence type="ECO:0000313" key="5">
    <source>
        <dbReference type="EMBL" id="MDR5906512.1"/>
    </source>
</evidence>
<dbReference type="Pfam" id="PF00990">
    <property type="entry name" value="GGDEF"/>
    <property type="match status" value="1"/>
</dbReference>
<dbReference type="Proteomes" id="UP001251374">
    <property type="component" value="Unassembled WGS sequence"/>
</dbReference>
<feature type="transmembrane region" description="Helical" evidence="3">
    <location>
        <begin position="41"/>
        <end position="58"/>
    </location>
</feature>
<dbReference type="GO" id="GO:0052621">
    <property type="term" value="F:diguanylate cyclase activity"/>
    <property type="evidence" value="ECO:0007669"/>
    <property type="project" value="UniProtKB-EC"/>
</dbReference>
<evidence type="ECO:0000256" key="2">
    <source>
        <dbReference type="ARBA" id="ARBA00034247"/>
    </source>
</evidence>
<keyword evidence="3" id="KW-0472">Membrane</keyword>
<proteinExistence type="predicted"/>
<dbReference type="EC" id="2.7.7.65" evidence="1"/>
<keyword evidence="5" id="KW-0808">Transferase</keyword>
<keyword evidence="3" id="KW-0812">Transmembrane</keyword>
<keyword evidence="6" id="KW-1185">Reference proteome</keyword>
<dbReference type="RefSeq" id="WP_309722974.1">
    <property type="nucleotide sequence ID" value="NZ_JARWAM010000010.1"/>
</dbReference>